<proteinExistence type="predicted"/>
<dbReference type="AlphaFoldDB" id="A0A0W0YZQ4"/>
<dbReference type="PANTHER" id="PTHR43861:SF1">
    <property type="entry name" value="TRANS-ACONITATE 2-METHYLTRANSFERASE"/>
    <property type="match status" value="1"/>
</dbReference>
<organism evidence="4 5">
    <name type="scientific">Legionella shakespearei DSM 23087</name>
    <dbReference type="NCBI Taxonomy" id="1122169"/>
    <lineage>
        <taxon>Bacteria</taxon>
        <taxon>Pseudomonadati</taxon>
        <taxon>Pseudomonadota</taxon>
        <taxon>Gammaproteobacteria</taxon>
        <taxon>Legionellales</taxon>
        <taxon>Legionellaceae</taxon>
        <taxon>Legionella</taxon>
    </lineage>
</organism>
<dbReference type="InterPro" id="IPR029063">
    <property type="entry name" value="SAM-dependent_MTases_sf"/>
</dbReference>
<dbReference type="CDD" id="cd02440">
    <property type="entry name" value="AdoMet_MTases"/>
    <property type="match status" value="1"/>
</dbReference>
<dbReference type="GO" id="GO:0008168">
    <property type="term" value="F:methyltransferase activity"/>
    <property type="evidence" value="ECO:0007669"/>
    <property type="project" value="UniProtKB-KW"/>
</dbReference>
<comment type="caution">
    <text evidence="4">The sequence shown here is derived from an EMBL/GenBank/DDBJ whole genome shotgun (WGS) entry which is preliminary data.</text>
</comment>
<dbReference type="Pfam" id="PF13649">
    <property type="entry name" value="Methyltransf_25"/>
    <property type="match status" value="1"/>
</dbReference>
<protein>
    <submittedName>
        <fullName evidence="4">Putative methyltransferase</fullName>
    </submittedName>
</protein>
<dbReference type="EMBL" id="LNYW01000033">
    <property type="protein sequence ID" value="KTD62343.1"/>
    <property type="molecule type" value="Genomic_DNA"/>
</dbReference>
<dbReference type="RefSeq" id="WP_018578010.1">
    <property type="nucleotide sequence ID" value="NZ_KB892415.1"/>
</dbReference>
<keyword evidence="2 4" id="KW-0808">Transferase</keyword>
<dbReference type="InterPro" id="IPR041698">
    <property type="entry name" value="Methyltransf_25"/>
</dbReference>
<dbReference type="GO" id="GO:0032259">
    <property type="term" value="P:methylation"/>
    <property type="evidence" value="ECO:0007669"/>
    <property type="project" value="UniProtKB-KW"/>
</dbReference>
<feature type="domain" description="Methyltransferase" evidence="3">
    <location>
        <begin position="37"/>
        <end position="129"/>
    </location>
</feature>
<sequence>MSERDWPASDYAIGSYIQATIADHYVSDLRINPSAKVLDIGCGNGSYTRKILDKVPQGSVLGIDASENMLQLAQEVCEDYPNFSLKKADVLSMEFNAQFDYLVSFWCLQWANDIHKAFTNMVNALKPGGKFFTLFPAGDDPFIMGYYALRDSGQFKTLHDFKPPVNYSNLENLAKRLETISCKNLNVQLCRESITLPSLDVFKKFVNGIAFYQGQLSESEVREVNDALVRYFDDECQKKYEGEYQFNLTVYLVSGER</sequence>
<dbReference type="Proteomes" id="UP000054600">
    <property type="component" value="Unassembled WGS sequence"/>
</dbReference>
<name>A0A0W0YZQ4_9GAMM</name>
<evidence type="ECO:0000256" key="1">
    <source>
        <dbReference type="ARBA" id="ARBA00022603"/>
    </source>
</evidence>
<dbReference type="PANTHER" id="PTHR43861">
    <property type="entry name" value="TRANS-ACONITATE 2-METHYLTRANSFERASE-RELATED"/>
    <property type="match status" value="1"/>
</dbReference>
<keyword evidence="5" id="KW-1185">Reference proteome</keyword>
<reference evidence="4 5" key="1">
    <citation type="submission" date="2015-11" db="EMBL/GenBank/DDBJ databases">
        <title>Genomic analysis of 38 Legionella species identifies large and diverse effector repertoires.</title>
        <authorList>
            <person name="Burstein D."/>
            <person name="Amaro F."/>
            <person name="Zusman T."/>
            <person name="Lifshitz Z."/>
            <person name="Cohen O."/>
            <person name="Gilbert J.A."/>
            <person name="Pupko T."/>
            <person name="Shuman H.A."/>
            <person name="Segal G."/>
        </authorList>
    </citation>
    <scope>NUCLEOTIDE SEQUENCE [LARGE SCALE GENOMIC DNA]</scope>
    <source>
        <strain evidence="4 5">ATCC 49655</strain>
    </source>
</reference>
<dbReference type="STRING" id="1122169.Lsha_1043"/>
<gene>
    <name evidence="4" type="ORF">Lsha_1043</name>
</gene>
<keyword evidence="1 4" id="KW-0489">Methyltransferase</keyword>
<dbReference type="PATRIC" id="fig|1122169.6.peg.1204"/>
<dbReference type="SUPFAM" id="SSF53335">
    <property type="entry name" value="S-adenosyl-L-methionine-dependent methyltransferases"/>
    <property type="match status" value="1"/>
</dbReference>
<evidence type="ECO:0000256" key="2">
    <source>
        <dbReference type="ARBA" id="ARBA00022679"/>
    </source>
</evidence>
<dbReference type="eggNOG" id="COG2226">
    <property type="taxonomic scope" value="Bacteria"/>
</dbReference>
<accession>A0A0W0YZQ4</accession>
<evidence type="ECO:0000259" key="3">
    <source>
        <dbReference type="Pfam" id="PF13649"/>
    </source>
</evidence>
<evidence type="ECO:0000313" key="5">
    <source>
        <dbReference type="Proteomes" id="UP000054600"/>
    </source>
</evidence>
<evidence type="ECO:0000313" key="4">
    <source>
        <dbReference type="EMBL" id="KTD62343.1"/>
    </source>
</evidence>
<dbReference type="OrthoDB" id="9760689at2"/>
<dbReference type="Gene3D" id="3.40.50.150">
    <property type="entry name" value="Vaccinia Virus protein VP39"/>
    <property type="match status" value="1"/>
</dbReference>